<dbReference type="SUPFAM" id="SSF52540">
    <property type="entry name" value="P-loop containing nucleoside triphosphate hydrolases"/>
    <property type="match status" value="1"/>
</dbReference>
<sequence length="92" mass="10581">MSLQSKLLRVLQYDDLQRIGDDRSLWVNTRIVAATNKNFKHEVMENNFCSGLYYRLSVFPIAVPPLENAIMISCCWLDAGTLHRLAKRLGLK</sequence>
<dbReference type="Proteomes" id="UP001203338">
    <property type="component" value="Unassembled WGS sequence"/>
</dbReference>
<dbReference type="EMBL" id="JAMFLX010000022">
    <property type="protein sequence ID" value="MCL6271246.1"/>
    <property type="molecule type" value="Genomic_DNA"/>
</dbReference>
<accession>A0ABT0PJ39</accession>
<evidence type="ECO:0000256" key="2">
    <source>
        <dbReference type="ARBA" id="ARBA00022840"/>
    </source>
</evidence>
<dbReference type="Pfam" id="PF00158">
    <property type="entry name" value="Sigma54_activat"/>
    <property type="match status" value="1"/>
</dbReference>
<proteinExistence type="predicted"/>
<dbReference type="PROSITE" id="PS50045">
    <property type="entry name" value="SIGMA54_INTERACT_4"/>
    <property type="match status" value="1"/>
</dbReference>
<keyword evidence="1" id="KW-0547">Nucleotide-binding</keyword>
<keyword evidence="2" id="KW-0067">ATP-binding</keyword>
<evidence type="ECO:0000256" key="1">
    <source>
        <dbReference type="ARBA" id="ARBA00022741"/>
    </source>
</evidence>
<reference evidence="4 5" key="1">
    <citation type="submission" date="2022-05" db="EMBL/GenBank/DDBJ databases">
        <authorList>
            <person name="Park J.-S."/>
        </authorList>
    </citation>
    <scope>NUCLEOTIDE SEQUENCE [LARGE SCALE GENOMIC DNA]</scope>
    <source>
        <strain evidence="4 5">2012CJ34-2</strain>
    </source>
</reference>
<protein>
    <submittedName>
        <fullName evidence="4">Sigma 54-interacting transcriptional regulator</fullName>
    </submittedName>
</protein>
<dbReference type="Gene3D" id="3.40.50.300">
    <property type="entry name" value="P-loop containing nucleotide triphosphate hydrolases"/>
    <property type="match status" value="1"/>
</dbReference>
<dbReference type="PANTHER" id="PTHR32071:SF35">
    <property type="entry name" value="ANAEROBIC NITRIC OXIDE REDUCTASE TRANSCRIPTION REGULATOR NORR"/>
    <property type="match status" value="1"/>
</dbReference>
<dbReference type="InterPro" id="IPR027417">
    <property type="entry name" value="P-loop_NTPase"/>
</dbReference>
<comment type="caution">
    <text evidence="4">The sequence shown here is derived from an EMBL/GenBank/DDBJ whole genome shotgun (WGS) entry which is preliminary data.</text>
</comment>
<name>A0ABT0PJ39_9GAMM</name>
<evidence type="ECO:0000313" key="4">
    <source>
        <dbReference type="EMBL" id="MCL6271246.1"/>
    </source>
</evidence>
<dbReference type="InterPro" id="IPR002078">
    <property type="entry name" value="Sigma_54_int"/>
</dbReference>
<gene>
    <name evidence="4" type="ORF">M3P05_15070</name>
</gene>
<dbReference type="PANTHER" id="PTHR32071">
    <property type="entry name" value="TRANSCRIPTIONAL REGULATORY PROTEIN"/>
    <property type="match status" value="1"/>
</dbReference>
<evidence type="ECO:0000313" key="5">
    <source>
        <dbReference type="Proteomes" id="UP001203338"/>
    </source>
</evidence>
<evidence type="ECO:0000259" key="3">
    <source>
        <dbReference type="PROSITE" id="PS50045"/>
    </source>
</evidence>
<keyword evidence="5" id="KW-1185">Reference proteome</keyword>
<organism evidence="4 5">
    <name type="scientific">Parendozoicomonas callyspongiae</name>
    <dbReference type="NCBI Taxonomy" id="2942213"/>
    <lineage>
        <taxon>Bacteria</taxon>
        <taxon>Pseudomonadati</taxon>
        <taxon>Pseudomonadota</taxon>
        <taxon>Gammaproteobacteria</taxon>
        <taxon>Oceanospirillales</taxon>
        <taxon>Endozoicomonadaceae</taxon>
        <taxon>Parendozoicomonas</taxon>
    </lineage>
</organism>
<feature type="domain" description="Sigma-54 factor interaction" evidence="3">
    <location>
        <begin position="1"/>
        <end position="67"/>
    </location>
</feature>